<gene>
    <name evidence="2" type="ORF">TrST_g1675</name>
</gene>
<name>A0A9W7ERK1_9STRA</name>
<keyword evidence="3" id="KW-1185">Reference proteome</keyword>
<evidence type="ECO:0000313" key="3">
    <source>
        <dbReference type="Proteomes" id="UP001165085"/>
    </source>
</evidence>
<sequence>MPSSSSPTAPPAAPPAAPPTAPPTSPPTVFHMLPTTPNLLPLLSSSLPQSLSSPPSVLIISHSSLRSVISTSTSAPPTSPVTSADIKWCASNKDIIRCLGYLPSFNLPVGTVVFVLPEPRRHAKDRTFNFIAALCEENVKGGKWRVVLVDFSGGTEGREVVRGFKHMAEEGVQGGEGGAKAIEF</sequence>
<reference evidence="3" key="1">
    <citation type="journal article" date="2023" name="Commun. Biol.">
        <title>Genome analysis of Parmales, the sister group of diatoms, reveals the evolutionary specialization of diatoms from phago-mixotrophs to photoautotrophs.</title>
        <authorList>
            <person name="Ban H."/>
            <person name="Sato S."/>
            <person name="Yoshikawa S."/>
            <person name="Yamada K."/>
            <person name="Nakamura Y."/>
            <person name="Ichinomiya M."/>
            <person name="Sato N."/>
            <person name="Blanc-Mathieu R."/>
            <person name="Endo H."/>
            <person name="Kuwata A."/>
            <person name="Ogata H."/>
        </authorList>
    </citation>
    <scope>NUCLEOTIDE SEQUENCE [LARGE SCALE GENOMIC DNA]</scope>
    <source>
        <strain evidence="3">NIES 3701</strain>
    </source>
</reference>
<comment type="caution">
    <text evidence="2">The sequence shown here is derived from an EMBL/GenBank/DDBJ whole genome shotgun (WGS) entry which is preliminary data.</text>
</comment>
<organism evidence="2 3">
    <name type="scientific">Triparma strigata</name>
    <dbReference type="NCBI Taxonomy" id="1606541"/>
    <lineage>
        <taxon>Eukaryota</taxon>
        <taxon>Sar</taxon>
        <taxon>Stramenopiles</taxon>
        <taxon>Ochrophyta</taxon>
        <taxon>Bolidophyceae</taxon>
        <taxon>Parmales</taxon>
        <taxon>Triparmaceae</taxon>
        <taxon>Triparma</taxon>
    </lineage>
</organism>
<evidence type="ECO:0000256" key="1">
    <source>
        <dbReference type="SAM" id="MobiDB-lite"/>
    </source>
</evidence>
<dbReference type="EMBL" id="BRXY01000349">
    <property type="protein sequence ID" value="GMH88983.1"/>
    <property type="molecule type" value="Genomic_DNA"/>
</dbReference>
<feature type="compositionally biased region" description="Pro residues" evidence="1">
    <location>
        <begin position="8"/>
        <end position="26"/>
    </location>
</feature>
<proteinExistence type="predicted"/>
<protein>
    <submittedName>
        <fullName evidence="2">Uncharacterized protein</fullName>
    </submittedName>
</protein>
<dbReference type="AlphaFoldDB" id="A0A9W7ERK1"/>
<dbReference type="Proteomes" id="UP001165085">
    <property type="component" value="Unassembled WGS sequence"/>
</dbReference>
<feature type="region of interest" description="Disordered" evidence="1">
    <location>
        <begin position="1"/>
        <end position="31"/>
    </location>
</feature>
<accession>A0A9W7ERK1</accession>
<evidence type="ECO:0000313" key="2">
    <source>
        <dbReference type="EMBL" id="GMH88983.1"/>
    </source>
</evidence>